<evidence type="ECO:0000313" key="4">
    <source>
        <dbReference type="EMBL" id="NNA77605.1"/>
    </source>
</evidence>
<feature type="transmembrane region" description="Helical" evidence="2">
    <location>
        <begin position="250"/>
        <end position="268"/>
    </location>
</feature>
<sequence length="270" mass="27117">MNGNSNAICAYSWTAFGSPFNDSVGIVKEAAVCPETVETRGPDAAAIKSGDKYYVAWSVGSVTADVCHSSCSYLASSASGSTCYLSSGSTVTGFCNYFVGLNTASPSCGAESGYKSPSVGDPLTPSTDPGDGGDGGTNPGGGNDGGDGDGGNGGDGDSGFDGELSFNNPGSLKGDSILDSEVNAVHYDAFVRGIEADLNDSGFGKALTEFNQKMAAGGSLAACPTATVQLLGTMITFDAHCALFDSVSSILSAVFLAAWSILALRIFLSA</sequence>
<reference evidence="5 6" key="1">
    <citation type="journal article" date="2020" name="Front. Microbiol.">
        <title>Genetic Organization of the aprX-lipA2 Operon Affects the Proteolytic Potential of Pseudomonas Species in Milk.</title>
        <authorList>
            <person name="Maier C."/>
            <person name="Huptas C."/>
            <person name="von Neubeck M."/>
            <person name="Scherer S."/>
            <person name="Wenning M."/>
            <person name="Lucking G."/>
        </authorList>
    </citation>
    <scope>NUCLEOTIDE SEQUENCE [LARGE SCALE GENOMIC DNA]</scope>
    <source>
        <strain evidence="4 6">WS 5404</strain>
        <strain evidence="3 5">WS 5405</strain>
    </source>
</reference>
<feature type="compositionally biased region" description="Gly residues" evidence="1">
    <location>
        <begin position="130"/>
        <end position="159"/>
    </location>
</feature>
<feature type="region of interest" description="Disordered" evidence="1">
    <location>
        <begin position="111"/>
        <end position="165"/>
    </location>
</feature>
<evidence type="ECO:0000256" key="1">
    <source>
        <dbReference type="SAM" id="MobiDB-lite"/>
    </source>
</evidence>
<evidence type="ECO:0000313" key="3">
    <source>
        <dbReference type="EMBL" id="NNA73484.1"/>
    </source>
</evidence>
<evidence type="ECO:0000313" key="6">
    <source>
        <dbReference type="Proteomes" id="UP000586252"/>
    </source>
</evidence>
<comment type="caution">
    <text evidence="3">The sequence shown here is derived from an EMBL/GenBank/DDBJ whole genome shotgun (WGS) entry which is preliminary data.</text>
</comment>
<evidence type="ECO:0000256" key="2">
    <source>
        <dbReference type="SAM" id="Phobius"/>
    </source>
</evidence>
<proteinExistence type="predicted"/>
<name>A0A7Y1M1I2_9PSED</name>
<evidence type="ECO:0008006" key="7">
    <source>
        <dbReference type="Google" id="ProtNLM"/>
    </source>
</evidence>
<dbReference type="AlphaFoldDB" id="A0A7Y1M1I2"/>
<accession>A0A7Y1M1I2</accession>
<dbReference type="EMBL" id="JAAQYH010000006">
    <property type="protein sequence ID" value="NNA73484.1"/>
    <property type="molecule type" value="Genomic_DNA"/>
</dbReference>
<evidence type="ECO:0000313" key="5">
    <source>
        <dbReference type="Proteomes" id="UP000535954"/>
    </source>
</evidence>
<dbReference type="RefSeq" id="WP_167348419.1">
    <property type="nucleotide sequence ID" value="NZ_JAAQYH010000006.1"/>
</dbReference>
<dbReference type="GeneID" id="45736674"/>
<organism evidence="3 5">
    <name type="scientific">Pseudomonas lactis</name>
    <dbReference type="NCBI Taxonomy" id="1615674"/>
    <lineage>
        <taxon>Bacteria</taxon>
        <taxon>Pseudomonadati</taxon>
        <taxon>Pseudomonadota</taxon>
        <taxon>Gammaproteobacteria</taxon>
        <taxon>Pseudomonadales</taxon>
        <taxon>Pseudomonadaceae</taxon>
        <taxon>Pseudomonas</taxon>
    </lineage>
</organism>
<dbReference type="Proteomes" id="UP000535954">
    <property type="component" value="Unassembled WGS sequence"/>
</dbReference>
<dbReference type="EMBL" id="JAAQYI010000001">
    <property type="protein sequence ID" value="NNA77605.1"/>
    <property type="molecule type" value="Genomic_DNA"/>
</dbReference>
<protein>
    <recommendedName>
        <fullName evidence="7">Coat protein A of bacteriophage Pf1</fullName>
    </recommendedName>
</protein>
<keyword evidence="2" id="KW-0812">Transmembrane</keyword>
<keyword evidence="2" id="KW-1133">Transmembrane helix</keyword>
<keyword evidence="2" id="KW-0472">Membrane</keyword>
<gene>
    <name evidence="3" type="ORF">HBO13_12640</name>
    <name evidence="4" type="ORF">HBO30_02625</name>
</gene>
<dbReference type="Proteomes" id="UP000586252">
    <property type="component" value="Unassembled WGS sequence"/>
</dbReference>
<feature type="compositionally biased region" description="Low complexity" evidence="1">
    <location>
        <begin position="120"/>
        <end position="129"/>
    </location>
</feature>